<organism evidence="8 9">
    <name type="scientific">Vibrio olivae</name>
    <dbReference type="NCBI Taxonomy" id="1243002"/>
    <lineage>
        <taxon>Bacteria</taxon>
        <taxon>Pseudomonadati</taxon>
        <taxon>Pseudomonadota</taxon>
        <taxon>Gammaproteobacteria</taxon>
        <taxon>Vibrionales</taxon>
        <taxon>Vibrionaceae</taxon>
        <taxon>Vibrio</taxon>
    </lineage>
</organism>
<feature type="compositionally biased region" description="Basic residues" evidence="6">
    <location>
        <begin position="143"/>
        <end position="161"/>
    </location>
</feature>
<dbReference type="SUPFAM" id="SSF69287">
    <property type="entry name" value="Urease metallochaperone UreE, N-terminal domain"/>
    <property type="match status" value="1"/>
</dbReference>
<dbReference type="Gene3D" id="2.60.260.20">
    <property type="entry name" value="Urease metallochaperone UreE, N-terminal domain"/>
    <property type="match status" value="1"/>
</dbReference>
<comment type="caution">
    <text evidence="8">The sequence shown here is derived from an EMBL/GenBank/DDBJ whole genome shotgun (WGS) entry which is preliminary data.</text>
</comment>
<dbReference type="Pfam" id="PF05194">
    <property type="entry name" value="UreE_C"/>
    <property type="match status" value="1"/>
</dbReference>
<evidence type="ECO:0000256" key="5">
    <source>
        <dbReference type="HAMAP-Rule" id="MF_00822"/>
    </source>
</evidence>
<comment type="function">
    <text evidence="5">Involved in urease metallocenter assembly. Binds nickel. Probably functions as a nickel donor during metallocenter assembly.</text>
</comment>
<keyword evidence="4 5" id="KW-0143">Chaperone</keyword>
<dbReference type="InterPro" id="IPR036118">
    <property type="entry name" value="UreE_N_sf"/>
</dbReference>
<dbReference type="Pfam" id="PF02814">
    <property type="entry name" value="UreE_N"/>
    <property type="match status" value="1"/>
</dbReference>
<feature type="domain" description="UreE urease accessory N-terminal" evidence="7">
    <location>
        <begin position="1"/>
        <end position="65"/>
    </location>
</feature>
<proteinExistence type="inferred from homology"/>
<gene>
    <name evidence="5 8" type="primary">ureE</name>
    <name evidence="8" type="ORF">ACFFUV_14385</name>
</gene>
<name>A0ABV5HQE0_9VIBR</name>
<dbReference type="EMBL" id="JBHMEP010000004">
    <property type="protein sequence ID" value="MFB9136157.1"/>
    <property type="molecule type" value="Genomic_DNA"/>
</dbReference>
<dbReference type="NCBIfam" id="NF009751">
    <property type="entry name" value="PRK13261.1-1"/>
    <property type="match status" value="1"/>
</dbReference>
<reference evidence="8 9" key="1">
    <citation type="submission" date="2024-09" db="EMBL/GenBank/DDBJ databases">
        <authorList>
            <person name="Sun Q."/>
            <person name="Mori K."/>
        </authorList>
    </citation>
    <scope>NUCLEOTIDE SEQUENCE [LARGE SCALE GENOMIC DNA]</scope>
    <source>
        <strain evidence="8 9">CECT 8064</strain>
    </source>
</reference>
<keyword evidence="2 5" id="KW-0963">Cytoplasm</keyword>
<dbReference type="Gene3D" id="3.30.70.790">
    <property type="entry name" value="UreE, C-terminal domain"/>
    <property type="match status" value="1"/>
</dbReference>
<protein>
    <recommendedName>
        <fullName evidence="5">Urease accessory protein UreE</fullName>
    </recommendedName>
</protein>
<sequence>MLKVVGRSAHFHGAVLDNVVLPYALRQKGRFRALSQSQLDVGFFLPRGEVLQHGDYLHTECGQVLQVVAQQEPVVTARCQDWETFAKACYHMGNRHVPMAIGERWLRFQPDHVLQEMVEMMGLECESHDAEFTPESGAYAAGRGHHHGHDHGHHHHGEHHH</sequence>
<keyword evidence="3 5" id="KW-0533">Nickel</keyword>
<evidence type="ECO:0000313" key="8">
    <source>
        <dbReference type="EMBL" id="MFB9136157.1"/>
    </source>
</evidence>
<dbReference type="SUPFAM" id="SSF69737">
    <property type="entry name" value="Urease metallochaperone UreE, C-terminal domain"/>
    <property type="match status" value="1"/>
</dbReference>
<dbReference type="RefSeq" id="WP_390194133.1">
    <property type="nucleotide sequence ID" value="NZ_JBHMEP010000004.1"/>
</dbReference>
<dbReference type="InterPro" id="IPR004029">
    <property type="entry name" value="UreE_N"/>
</dbReference>
<evidence type="ECO:0000256" key="2">
    <source>
        <dbReference type="ARBA" id="ARBA00022490"/>
    </source>
</evidence>
<evidence type="ECO:0000256" key="3">
    <source>
        <dbReference type="ARBA" id="ARBA00022596"/>
    </source>
</evidence>
<evidence type="ECO:0000256" key="6">
    <source>
        <dbReference type="SAM" id="MobiDB-lite"/>
    </source>
</evidence>
<accession>A0ABV5HQE0</accession>
<dbReference type="InterPro" id="IPR007864">
    <property type="entry name" value="UreE_C_dom"/>
</dbReference>
<evidence type="ECO:0000259" key="7">
    <source>
        <dbReference type="SMART" id="SM00988"/>
    </source>
</evidence>
<keyword evidence="9" id="KW-1185">Reference proteome</keyword>
<dbReference type="Proteomes" id="UP001589645">
    <property type="component" value="Unassembled WGS sequence"/>
</dbReference>
<comment type="subcellular location">
    <subcellularLocation>
        <location evidence="1 5">Cytoplasm</location>
    </subcellularLocation>
</comment>
<evidence type="ECO:0000256" key="4">
    <source>
        <dbReference type="ARBA" id="ARBA00023186"/>
    </source>
</evidence>
<comment type="similarity">
    <text evidence="5">Belongs to the UreE family.</text>
</comment>
<dbReference type="InterPro" id="IPR012406">
    <property type="entry name" value="UreE"/>
</dbReference>
<dbReference type="HAMAP" id="MF_00822">
    <property type="entry name" value="UreE"/>
    <property type="match status" value="1"/>
</dbReference>
<dbReference type="PIRSF" id="PIRSF036402">
    <property type="entry name" value="Ureas_acces_UreE"/>
    <property type="match status" value="1"/>
</dbReference>
<feature type="region of interest" description="Disordered" evidence="6">
    <location>
        <begin position="135"/>
        <end position="161"/>
    </location>
</feature>
<evidence type="ECO:0000313" key="9">
    <source>
        <dbReference type="Proteomes" id="UP001589645"/>
    </source>
</evidence>
<evidence type="ECO:0000256" key="1">
    <source>
        <dbReference type="ARBA" id="ARBA00004496"/>
    </source>
</evidence>
<dbReference type="SMART" id="SM00988">
    <property type="entry name" value="UreE_N"/>
    <property type="match status" value="1"/>
</dbReference>